<evidence type="ECO:0000313" key="2">
    <source>
        <dbReference type="EMBL" id="KAE9086127.1"/>
    </source>
</evidence>
<name>A0A6A3QYY9_9STRA</name>
<proteinExistence type="predicted"/>
<protein>
    <submittedName>
        <fullName evidence="2">Uncharacterized protein</fullName>
    </submittedName>
</protein>
<gene>
    <name evidence="2" type="ORF">PF006_g26092</name>
</gene>
<feature type="region of interest" description="Disordered" evidence="1">
    <location>
        <begin position="150"/>
        <end position="170"/>
    </location>
</feature>
<evidence type="ECO:0000313" key="3">
    <source>
        <dbReference type="Proteomes" id="UP000440732"/>
    </source>
</evidence>
<evidence type="ECO:0000256" key="1">
    <source>
        <dbReference type="SAM" id="MobiDB-lite"/>
    </source>
</evidence>
<feature type="region of interest" description="Disordered" evidence="1">
    <location>
        <begin position="81"/>
        <end position="104"/>
    </location>
</feature>
<reference evidence="2 3" key="1">
    <citation type="submission" date="2018-08" db="EMBL/GenBank/DDBJ databases">
        <title>Genomic investigation of the strawberry pathogen Phytophthora fragariae indicates pathogenicity is determined by transcriptional variation in three key races.</title>
        <authorList>
            <person name="Adams T.M."/>
            <person name="Armitage A.D."/>
            <person name="Sobczyk M.K."/>
            <person name="Bates H.J."/>
            <person name="Dunwell J.M."/>
            <person name="Nellist C.F."/>
            <person name="Harrison R.J."/>
        </authorList>
    </citation>
    <scope>NUCLEOTIDE SEQUENCE [LARGE SCALE GENOMIC DNA]</scope>
    <source>
        <strain evidence="2 3">NOV-5</strain>
    </source>
</reference>
<dbReference type="AlphaFoldDB" id="A0A6A3QYY9"/>
<accession>A0A6A3QYY9</accession>
<dbReference type="Proteomes" id="UP000440732">
    <property type="component" value="Unassembled WGS sequence"/>
</dbReference>
<dbReference type="EMBL" id="QXGA01003207">
    <property type="protein sequence ID" value="KAE9086127.1"/>
    <property type="molecule type" value="Genomic_DNA"/>
</dbReference>
<feature type="compositionally biased region" description="Low complexity" evidence="1">
    <location>
        <begin position="82"/>
        <end position="96"/>
    </location>
</feature>
<sequence length="170" mass="18112">MHGERTWRDRLQAKWATTVHAARAASASFFDLYRWGRAPRPAAAAPTALPGSMKPRLKGSQAGYCSIATTTSSIAGIDEAPRPAAAAPAATAAALPDEPQQDGAGASIIAGVDASPAWKPSWPLPHRHHDQQKQHCREKMRLMQGEVAAEGKLRTPGSKVRGRGAVYDDD</sequence>
<organism evidence="2 3">
    <name type="scientific">Phytophthora fragariae</name>
    <dbReference type="NCBI Taxonomy" id="53985"/>
    <lineage>
        <taxon>Eukaryota</taxon>
        <taxon>Sar</taxon>
        <taxon>Stramenopiles</taxon>
        <taxon>Oomycota</taxon>
        <taxon>Peronosporomycetes</taxon>
        <taxon>Peronosporales</taxon>
        <taxon>Peronosporaceae</taxon>
        <taxon>Phytophthora</taxon>
    </lineage>
</organism>
<comment type="caution">
    <text evidence="2">The sequence shown here is derived from an EMBL/GenBank/DDBJ whole genome shotgun (WGS) entry which is preliminary data.</text>
</comment>